<dbReference type="EMBL" id="CASHTH010001765">
    <property type="protein sequence ID" value="CAI8019595.1"/>
    <property type="molecule type" value="Genomic_DNA"/>
</dbReference>
<keyword evidence="2" id="KW-1185">Reference proteome</keyword>
<organism evidence="1 2">
    <name type="scientific">Geodia barretti</name>
    <name type="common">Barrett's horny sponge</name>
    <dbReference type="NCBI Taxonomy" id="519541"/>
    <lineage>
        <taxon>Eukaryota</taxon>
        <taxon>Metazoa</taxon>
        <taxon>Porifera</taxon>
        <taxon>Demospongiae</taxon>
        <taxon>Heteroscleromorpha</taxon>
        <taxon>Tetractinellida</taxon>
        <taxon>Astrophorina</taxon>
        <taxon>Geodiidae</taxon>
        <taxon>Geodia</taxon>
    </lineage>
</organism>
<reference evidence="1" key="1">
    <citation type="submission" date="2023-03" db="EMBL/GenBank/DDBJ databases">
        <authorList>
            <person name="Steffen K."/>
            <person name="Cardenas P."/>
        </authorList>
    </citation>
    <scope>NUCLEOTIDE SEQUENCE</scope>
</reference>
<name>A0AA35RXK3_GEOBA</name>
<protein>
    <submittedName>
        <fullName evidence="1">Uncharacterized protein</fullName>
    </submittedName>
</protein>
<feature type="non-terminal residue" evidence="1">
    <location>
        <position position="102"/>
    </location>
</feature>
<comment type="caution">
    <text evidence="1">The sequence shown here is derived from an EMBL/GenBank/DDBJ whole genome shotgun (WGS) entry which is preliminary data.</text>
</comment>
<accession>A0AA35RXK3</accession>
<dbReference type="Proteomes" id="UP001174909">
    <property type="component" value="Unassembled WGS sequence"/>
</dbReference>
<sequence>LGFTSSLSITITDDDDTLGLDLVPGDLSGREGEQVEVCVVVTKGSNQLDSPIEVMISITDITTSGLPGDYFFVDRTIEIPVGAVEGRNYCTQIPLVADEEIE</sequence>
<feature type="non-terminal residue" evidence="1">
    <location>
        <position position="1"/>
    </location>
</feature>
<gene>
    <name evidence="1" type="ORF">GBAR_LOCUS11774</name>
</gene>
<proteinExistence type="predicted"/>
<dbReference type="AlphaFoldDB" id="A0AA35RXK3"/>
<evidence type="ECO:0000313" key="1">
    <source>
        <dbReference type="EMBL" id="CAI8019595.1"/>
    </source>
</evidence>
<evidence type="ECO:0000313" key="2">
    <source>
        <dbReference type="Proteomes" id="UP001174909"/>
    </source>
</evidence>